<dbReference type="RefSeq" id="WP_208849164.1">
    <property type="nucleotide sequence ID" value="NZ_JAGGDJ010000017.1"/>
</dbReference>
<name>A0ABS3WDP0_9BACL</name>
<dbReference type="Pfam" id="PF03745">
    <property type="entry name" value="DUF309"/>
    <property type="match status" value="1"/>
</dbReference>
<accession>A0ABS3WDP0</accession>
<dbReference type="PANTHER" id="PTHR34796:SF1">
    <property type="entry name" value="EXPRESSED PROTEIN"/>
    <property type="match status" value="1"/>
</dbReference>
<evidence type="ECO:0000313" key="1">
    <source>
        <dbReference type="EMBL" id="MBO7746382.1"/>
    </source>
</evidence>
<dbReference type="EMBL" id="JAGGDJ010000017">
    <property type="protein sequence ID" value="MBO7746382.1"/>
    <property type="molecule type" value="Genomic_DNA"/>
</dbReference>
<dbReference type="Proteomes" id="UP000670947">
    <property type="component" value="Unassembled WGS sequence"/>
</dbReference>
<dbReference type="InterPro" id="IPR023203">
    <property type="entry name" value="TTHA0068_sf"/>
</dbReference>
<dbReference type="InterPro" id="IPR005500">
    <property type="entry name" value="DUF309"/>
</dbReference>
<evidence type="ECO:0000313" key="2">
    <source>
        <dbReference type="Proteomes" id="UP000670947"/>
    </source>
</evidence>
<dbReference type="PANTHER" id="PTHR34796">
    <property type="entry name" value="EXPRESSED PROTEIN"/>
    <property type="match status" value="1"/>
</dbReference>
<dbReference type="SUPFAM" id="SSF140663">
    <property type="entry name" value="TTHA0068-like"/>
    <property type="match status" value="1"/>
</dbReference>
<comment type="caution">
    <text evidence="1">The sequence shown here is derived from an EMBL/GenBank/DDBJ whole genome shotgun (WGS) entry which is preliminary data.</text>
</comment>
<gene>
    <name evidence="1" type="ORF">I8J29_19400</name>
</gene>
<protein>
    <submittedName>
        <fullName evidence="1">DUF309 domain-containing protein</fullName>
    </submittedName>
</protein>
<sequence length="180" mass="19877">MEKEEYPDDYEAYLYEFHATRDYFECHELLEAYWKAHPGDGFGETWVGLIQLAVGAYHYRRGNLRGAAKMFAQARRRLAKERLDRLGLDGGALTGMIDERLAALGRGDAFADPALPIADASLLARLRERAASAGLGWALPSGTEPALVHRHALRDRSDVVAARAAAAEAKRARDAEPRNG</sequence>
<dbReference type="Gene3D" id="1.10.3450.10">
    <property type="entry name" value="TTHA0068-like"/>
    <property type="match status" value="1"/>
</dbReference>
<reference evidence="1 2" key="1">
    <citation type="submission" date="2021-03" db="EMBL/GenBank/DDBJ databases">
        <title>Paenibacillus artemisicola MWE-103 whole genome sequence.</title>
        <authorList>
            <person name="Ham Y.J."/>
        </authorList>
    </citation>
    <scope>NUCLEOTIDE SEQUENCE [LARGE SCALE GENOMIC DNA]</scope>
    <source>
        <strain evidence="1 2">MWE-103</strain>
    </source>
</reference>
<proteinExistence type="predicted"/>
<organism evidence="1 2">
    <name type="scientific">Paenibacillus artemisiicola</name>
    <dbReference type="NCBI Taxonomy" id="1172618"/>
    <lineage>
        <taxon>Bacteria</taxon>
        <taxon>Bacillati</taxon>
        <taxon>Bacillota</taxon>
        <taxon>Bacilli</taxon>
        <taxon>Bacillales</taxon>
        <taxon>Paenibacillaceae</taxon>
        <taxon>Paenibacillus</taxon>
    </lineage>
</organism>
<keyword evidence="2" id="KW-1185">Reference proteome</keyword>